<dbReference type="RefSeq" id="WP_078742501.1">
    <property type="nucleotide sequence ID" value="NZ_MSDF01000052.1"/>
</dbReference>
<protein>
    <submittedName>
        <fullName evidence="1">Uncharacterized protein</fullName>
    </submittedName>
</protein>
<comment type="caution">
    <text evidence="1">The sequence shown here is derived from an EMBL/GenBank/DDBJ whole genome shotgun (WGS) entry which is preliminary data.</text>
</comment>
<reference evidence="1 2" key="1">
    <citation type="submission" date="2016-12" db="EMBL/GenBank/DDBJ databases">
        <title>Draft genome sequences of seven strains of Pseudomonas fluorescens that produce 4-formylaminooxyvinylglycine.</title>
        <authorList>
            <person name="Okrent R.A."/>
            <person name="Manning V.A."/>
            <person name="Trippe K.M."/>
        </authorList>
    </citation>
    <scope>NUCLEOTIDE SEQUENCE [LARGE SCALE GENOMIC DNA]</scope>
    <source>
        <strain evidence="1 2">P5A</strain>
    </source>
</reference>
<dbReference type="EMBL" id="MSDF01000052">
    <property type="protein sequence ID" value="OPA86127.1"/>
    <property type="molecule type" value="Genomic_DNA"/>
</dbReference>
<sequence length="132" mass="14891">MEIEMTPLPSGLLQQLDNVGCTVPKQCYANCLAAVTNYLLAEKYVLCFVEIESGEKLGHAVIKIDGNYYDPTLELQAPRKVKYWWHSEYTKTELRDFVKAQHKDIVPKNGGIEVFPPSLRQDGTVVCEEVTA</sequence>
<name>A0A1T2Y1Y3_PSEFL</name>
<organism evidence="1 2">
    <name type="scientific">Pseudomonas fluorescens</name>
    <dbReference type="NCBI Taxonomy" id="294"/>
    <lineage>
        <taxon>Bacteria</taxon>
        <taxon>Pseudomonadati</taxon>
        <taxon>Pseudomonadota</taxon>
        <taxon>Gammaproteobacteria</taxon>
        <taxon>Pseudomonadales</taxon>
        <taxon>Pseudomonadaceae</taxon>
        <taxon>Pseudomonas</taxon>
    </lineage>
</organism>
<gene>
    <name evidence="1" type="ORF">BFW87_25605</name>
</gene>
<accession>A0A1T2Y1Y3</accession>
<evidence type="ECO:0000313" key="1">
    <source>
        <dbReference type="EMBL" id="OPA86127.1"/>
    </source>
</evidence>
<proteinExistence type="predicted"/>
<evidence type="ECO:0000313" key="2">
    <source>
        <dbReference type="Proteomes" id="UP000190965"/>
    </source>
</evidence>
<dbReference type="Proteomes" id="UP000190965">
    <property type="component" value="Unassembled WGS sequence"/>
</dbReference>
<dbReference type="OrthoDB" id="6196725at2"/>
<dbReference type="AlphaFoldDB" id="A0A1T2Y1Y3"/>